<evidence type="ECO:0000256" key="1">
    <source>
        <dbReference type="ARBA" id="ARBA00004635"/>
    </source>
</evidence>
<keyword evidence="4" id="KW-0564">Palmitate</keyword>
<keyword evidence="9" id="KW-1185">Reference proteome</keyword>
<dbReference type="GO" id="GO:0016020">
    <property type="term" value="C:membrane"/>
    <property type="evidence" value="ECO:0007669"/>
    <property type="project" value="UniProtKB-SubCell"/>
</dbReference>
<dbReference type="Pfam" id="PF03180">
    <property type="entry name" value="Lipoprotein_9"/>
    <property type="match status" value="1"/>
</dbReference>
<accession>A0A261SK79</accession>
<dbReference type="AlphaFoldDB" id="A0A261SK79"/>
<keyword evidence="2 7" id="KW-0732">Signal</keyword>
<evidence type="ECO:0000256" key="3">
    <source>
        <dbReference type="ARBA" id="ARBA00023136"/>
    </source>
</evidence>
<reference evidence="9" key="1">
    <citation type="submission" date="2017-05" db="EMBL/GenBank/DDBJ databases">
        <title>Complete and WGS of Bordetella genogroups.</title>
        <authorList>
            <person name="Spilker T."/>
            <person name="Lipuma J."/>
        </authorList>
    </citation>
    <scope>NUCLEOTIDE SEQUENCE [LARGE SCALE GENOMIC DNA]</scope>
    <source>
        <strain evidence="9">AU16122</strain>
    </source>
</reference>
<organism evidence="8 9">
    <name type="scientific">Bordetella genomosp. 10</name>
    <dbReference type="NCBI Taxonomy" id="1416804"/>
    <lineage>
        <taxon>Bacteria</taxon>
        <taxon>Pseudomonadati</taxon>
        <taxon>Pseudomonadota</taxon>
        <taxon>Betaproteobacteria</taxon>
        <taxon>Burkholderiales</taxon>
        <taxon>Alcaligenaceae</taxon>
        <taxon>Bordetella</taxon>
    </lineage>
</organism>
<dbReference type="OrthoDB" id="9812878at2"/>
<comment type="caution">
    <text evidence="8">The sequence shown here is derived from an EMBL/GenBank/DDBJ whole genome shotgun (WGS) entry which is preliminary data.</text>
</comment>
<name>A0A261SK79_9BORD</name>
<dbReference type="EMBL" id="NEVM01000001">
    <property type="protein sequence ID" value="OZI37838.1"/>
    <property type="molecule type" value="Genomic_DNA"/>
</dbReference>
<evidence type="ECO:0000256" key="5">
    <source>
        <dbReference type="ARBA" id="ARBA00023288"/>
    </source>
</evidence>
<evidence type="ECO:0000256" key="6">
    <source>
        <dbReference type="PIRNR" id="PIRNR002854"/>
    </source>
</evidence>
<keyword evidence="5 6" id="KW-0449">Lipoprotein</keyword>
<feature type="signal peptide" evidence="7">
    <location>
        <begin position="1"/>
        <end position="25"/>
    </location>
</feature>
<evidence type="ECO:0000256" key="4">
    <source>
        <dbReference type="ARBA" id="ARBA00023139"/>
    </source>
</evidence>
<dbReference type="PANTHER" id="PTHR30429">
    <property type="entry name" value="D-METHIONINE-BINDING LIPOPROTEIN METQ"/>
    <property type="match status" value="1"/>
</dbReference>
<evidence type="ECO:0000313" key="9">
    <source>
        <dbReference type="Proteomes" id="UP000216020"/>
    </source>
</evidence>
<sequence>MFKLLRRAAPALGLTLALASATAIAADKNTLKVGISVGSAEQIFQVVKRVAQREGLNIDVVVFNDYQLPNAALAAGDLDANAFQHKPFLDAQIKARGFDLVPVGLTVTAPLGFYSHKIKKLEDLPEGASVGIQNDPSNGNRALLVLQAYKLITLKPEAVQNNTATPSDIIANPRKLKIVQLDAAQLPRSLDDLTAASINNDFAEKAGLVPARDAIGREAPDGPYANLIAVRRADKDQAWVRKLVAAYQSPEVRDFIDKEYKGSLIPAF</sequence>
<dbReference type="Gene3D" id="3.40.190.10">
    <property type="entry name" value="Periplasmic binding protein-like II"/>
    <property type="match status" value="2"/>
</dbReference>
<dbReference type="PIRSF" id="PIRSF002854">
    <property type="entry name" value="MetQ"/>
    <property type="match status" value="1"/>
</dbReference>
<evidence type="ECO:0000313" key="8">
    <source>
        <dbReference type="EMBL" id="OZI37838.1"/>
    </source>
</evidence>
<comment type="subcellular location">
    <subcellularLocation>
        <location evidence="1">Membrane</location>
        <topology evidence="1">Lipid-anchor</topology>
    </subcellularLocation>
</comment>
<dbReference type="RefSeq" id="WP_094851938.1">
    <property type="nucleotide sequence ID" value="NZ_NEVM01000001.1"/>
</dbReference>
<evidence type="ECO:0000256" key="2">
    <source>
        <dbReference type="ARBA" id="ARBA00022729"/>
    </source>
</evidence>
<dbReference type="SUPFAM" id="SSF53850">
    <property type="entry name" value="Periplasmic binding protein-like II"/>
    <property type="match status" value="1"/>
</dbReference>
<dbReference type="CDD" id="cd13598">
    <property type="entry name" value="PBP2_lipoprotein_IlpA_like"/>
    <property type="match status" value="1"/>
</dbReference>
<dbReference type="Proteomes" id="UP000216020">
    <property type="component" value="Unassembled WGS sequence"/>
</dbReference>
<comment type="similarity">
    <text evidence="6">Belongs to the nlpA lipoprotein family.</text>
</comment>
<feature type="chain" id="PRO_5012876216" description="Lipoprotein" evidence="7">
    <location>
        <begin position="26"/>
        <end position="268"/>
    </location>
</feature>
<evidence type="ECO:0000256" key="7">
    <source>
        <dbReference type="SAM" id="SignalP"/>
    </source>
</evidence>
<dbReference type="PANTHER" id="PTHR30429:SF1">
    <property type="entry name" value="D-METHIONINE-BINDING LIPOPROTEIN METQ-RELATED"/>
    <property type="match status" value="1"/>
</dbReference>
<keyword evidence="3" id="KW-0472">Membrane</keyword>
<dbReference type="NCBIfam" id="TIGR00363">
    <property type="entry name" value="MetQ/NlpA family lipoprotein"/>
    <property type="match status" value="1"/>
</dbReference>
<dbReference type="InterPro" id="IPR004872">
    <property type="entry name" value="Lipoprotein_NlpA"/>
</dbReference>
<gene>
    <name evidence="8" type="ORF">CAL29_05550</name>
</gene>
<protein>
    <recommendedName>
        <fullName evidence="6">Lipoprotein</fullName>
    </recommendedName>
</protein>
<proteinExistence type="inferred from homology"/>